<dbReference type="EMBL" id="VUJU01010286">
    <property type="protein sequence ID" value="KAF0714918.1"/>
    <property type="molecule type" value="Genomic_DNA"/>
</dbReference>
<dbReference type="Proteomes" id="UP000478052">
    <property type="component" value="Unassembled WGS sequence"/>
</dbReference>
<name>A0A6G0VZ09_APHCR</name>
<sequence length="148" mass="17834">MSLKIRKNMLKTYVWSIALYGCETWTITAEEKRRLEAFEMWCYRRMLRISWVDRVTNVEVLERLSDGKSLWNNIVRRRNEWIGHIIRHEGLLKSIIEGTIEGNNRRGRPRLEFIQQIIKDQGCNSYVEMKRKADRREDWKMAANQSTD</sequence>
<keyword evidence="2" id="KW-1185">Reference proteome</keyword>
<dbReference type="PANTHER" id="PTHR47027">
    <property type="entry name" value="REVERSE TRANSCRIPTASE DOMAIN-CONTAINING PROTEIN"/>
    <property type="match status" value="1"/>
</dbReference>
<organism evidence="1 2">
    <name type="scientific">Aphis craccivora</name>
    <name type="common">Cowpea aphid</name>
    <dbReference type="NCBI Taxonomy" id="307492"/>
    <lineage>
        <taxon>Eukaryota</taxon>
        <taxon>Metazoa</taxon>
        <taxon>Ecdysozoa</taxon>
        <taxon>Arthropoda</taxon>
        <taxon>Hexapoda</taxon>
        <taxon>Insecta</taxon>
        <taxon>Pterygota</taxon>
        <taxon>Neoptera</taxon>
        <taxon>Paraneoptera</taxon>
        <taxon>Hemiptera</taxon>
        <taxon>Sternorrhyncha</taxon>
        <taxon>Aphidomorpha</taxon>
        <taxon>Aphidoidea</taxon>
        <taxon>Aphididae</taxon>
        <taxon>Aphidini</taxon>
        <taxon>Aphis</taxon>
        <taxon>Aphis</taxon>
    </lineage>
</organism>
<accession>A0A6G0VZ09</accession>
<dbReference type="PROSITE" id="PS51257">
    <property type="entry name" value="PROKAR_LIPOPROTEIN"/>
    <property type="match status" value="1"/>
</dbReference>
<proteinExistence type="predicted"/>
<dbReference type="OrthoDB" id="8196546at2759"/>
<comment type="caution">
    <text evidence="1">The sequence shown here is derived from an EMBL/GenBank/DDBJ whole genome shotgun (WGS) entry which is preliminary data.</text>
</comment>
<evidence type="ECO:0000313" key="2">
    <source>
        <dbReference type="Proteomes" id="UP000478052"/>
    </source>
</evidence>
<dbReference type="AlphaFoldDB" id="A0A6G0VZ09"/>
<protein>
    <submittedName>
        <fullName evidence="1">Putative transposon-derived protein F52C9.6</fullName>
    </submittedName>
</protein>
<dbReference type="PANTHER" id="PTHR47027:SF8">
    <property type="entry name" value="RIBONUCLEASE H"/>
    <property type="match status" value="1"/>
</dbReference>
<reference evidence="1 2" key="1">
    <citation type="submission" date="2019-08" db="EMBL/GenBank/DDBJ databases">
        <title>Whole genome of Aphis craccivora.</title>
        <authorList>
            <person name="Voronova N.V."/>
            <person name="Shulinski R.S."/>
            <person name="Bandarenka Y.V."/>
            <person name="Zhorov D.G."/>
            <person name="Warner D."/>
        </authorList>
    </citation>
    <scope>NUCLEOTIDE SEQUENCE [LARGE SCALE GENOMIC DNA]</scope>
    <source>
        <strain evidence="1">180601</strain>
        <tissue evidence="1">Whole Body</tissue>
    </source>
</reference>
<evidence type="ECO:0000313" key="1">
    <source>
        <dbReference type="EMBL" id="KAF0714918.1"/>
    </source>
</evidence>
<gene>
    <name evidence="1" type="ORF">FWK35_00038750</name>
</gene>